<evidence type="ECO:0000259" key="9">
    <source>
        <dbReference type="PROSITE" id="PS50850"/>
    </source>
</evidence>
<gene>
    <name evidence="10" type="primary">LOC114330256</name>
</gene>
<dbReference type="InterPro" id="IPR036259">
    <property type="entry name" value="MFS_trans_sf"/>
</dbReference>
<proteinExistence type="predicted"/>
<evidence type="ECO:0000256" key="3">
    <source>
        <dbReference type="ARBA" id="ARBA00022475"/>
    </source>
</evidence>
<dbReference type="GO" id="GO:0022857">
    <property type="term" value="F:transmembrane transporter activity"/>
    <property type="evidence" value="ECO:0007669"/>
    <property type="project" value="InterPro"/>
</dbReference>
<evidence type="ECO:0000256" key="6">
    <source>
        <dbReference type="ARBA" id="ARBA00022989"/>
    </source>
</evidence>
<feature type="transmembrane region" description="Helical" evidence="8">
    <location>
        <begin position="395"/>
        <end position="416"/>
    </location>
</feature>
<dbReference type="GO" id="GO:0005886">
    <property type="term" value="C:plasma membrane"/>
    <property type="evidence" value="ECO:0007669"/>
    <property type="project" value="UniProtKB-SubCell"/>
</dbReference>
<feature type="transmembrane region" description="Helical" evidence="8">
    <location>
        <begin position="295"/>
        <end position="314"/>
    </location>
</feature>
<evidence type="ECO:0000256" key="2">
    <source>
        <dbReference type="ARBA" id="ARBA00022448"/>
    </source>
</evidence>
<dbReference type="AlphaFoldDB" id="A0A6P7FQW8"/>
<evidence type="ECO:0000256" key="4">
    <source>
        <dbReference type="ARBA" id="ARBA00022597"/>
    </source>
</evidence>
<dbReference type="InterPro" id="IPR005828">
    <property type="entry name" value="MFS_sugar_transport-like"/>
</dbReference>
<dbReference type="InParanoid" id="A0A6P7FQW8"/>
<evidence type="ECO:0000256" key="7">
    <source>
        <dbReference type="ARBA" id="ARBA00023136"/>
    </source>
</evidence>
<dbReference type="InterPro" id="IPR020846">
    <property type="entry name" value="MFS_dom"/>
</dbReference>
<reference evidence="10" key="1">
    <citation type="submission" date="2025-08" db="UniProtKB">
        <authorList>
            <consortium name="RefSeq"/>
        </authorList>
    </citation>
    <scope>IDENTIFICATION</scope>
    <source>
        <tissue evidence="10">Whole insect</tissue>
    </source>
</reference>
<dbReference type="InterPro" id="IPR005829">
    <property type="entry name" value="Sugar_transporter_CS"/>
</dbReference>
<dbReference type="PROSITE" id="PS50850">
    <property type="entry name" value="MFS"/>
    <property type="match status" value="1"/>
</dbReference>
<comment type="subcellular location">
    <subcellularLocation>
        <location evidence="1">Cell membrane</location>
        <topology evidence="1">Multi-pass membrane protein</topology>
    </subcellularLocation>
</comment>
<keyword evidence="2" id="KW-0813">Transport</keyword>
<evidence type="ECO:0000256" key="8">
    <source>
        <dbReference type="SAM" id="Phobius"/>
    </source>
</evidence>
<accession>A0A6P7FQW8</accession>
<evidence type="ECO:0000256" key="5">
    <source>
        <dbReference type="ARBA" id="ARBA00022692"/>
    </source>
</evidence>
<feature type="transmembrane region" description="Helical" evidence="8">
    <location>
        <begin position="175"/>
        <end position="194"/>
    </location>
</feature>
<feature type="transmembrane region" description="Helical" evidence="8">
    <location>
        <begin position="321"/>
        <end position="343"/>
    </location>
</feature>
<dbReference type="Gene3D" id="1.20.1250.20">
    <property type="entry name" value="MFS general substrate transporter like domains"/>
    <property type="match status" value="1"/>
</dbReference>
<sequence length="469" mass="52169">MSYEKCALLEKPDCSDFPQKVAIFIGCIPSFITGLIIAWPSPSIPKIVNDKVNYDISEDEASYFSFLNATGPVLLSVFISKLCDTLGRKRTLMLSAIPHAITWIMKAFCTNINALYVARALGSLGDTFMYNSLPMYIGEVCTPRVRGVWGNGLICALYLGLFTINTIGAYCSVKLTALICLIFPIVFFILFCFMPESPYYYTIKGNDEAAKQSLKWLRSSDNVEEEFIKLKDNVNKQMSEPSSWKDVLTIESNRKACLAGVFLRVSQNFCGLLAFSVYAQYIFENAGDIIDPKVSSILYTGLSFLCYIIASNFSDKLGRRLSYIISISLTTVPLFVIAIYFVIKEYAPQLHITNYDFLPLVCMIVYIILASFGTGLVPTLMLGELFAANVKVKSLSIVTTFFSLSFCAANNLFYYVSKYCGIFGPFFIFGGCNIVSAIAASVIIPETRGKTLEEIQHQLKKKAQNSNVA</sequence>
<dbReference type="PANTHER" id="PTHR48021:SF46">
    <property type="entry name" value="MAJOR FACILITATOR SUPERFAMILY (MFS) PROFILE DOMAIN-CONTAINING PROTEIN"/>
    <property type="match status" value="1"/>
</dbReference>
<feature type="domain" description="Major facilitator superfamily (MFS) profile" evidence="9">
    <location>
        <begin position="22"/>
        <end position="448"/>
    </location>
</feature>
<keyword evidence="3" id="KW-1003">Cell membrane</keyword>
<feature type="transmembrane region" description="Helical" evidence="8">
    <location>
        <begin position="363"/>
        <end position="383"/>
    </location>
</feature>
<keyword evidence="6 8" id="KW-1133">Transmembrane helix</keyword>
<feature type="transmembrane region" description="Helical" evidence="8">
    <location>
        <begin position="21"/>
        <end position="41"/>
    </location>
</feature>
<keyword evidence="4" id="KW-0762">Sugar transport</keyword>
<dbReference type="RefSeq" id="XP_028135393.1">
    <property type="nucleotide sequence ID" value="XM_028279592.1"/>
</dbReference>
<feature type="transmembrane region" description="Helical" evidence="8">
    <location>
        <begin position="261"/>
        <end position="283"/>
    </location>
</feature>
<evidence type="ECO:0000256" key="1">
    <source>
        <dbReference type="ARBA" id="ARBA00004651"/>
    </source>
</evidence>
<name>A0A6P7FQW8_DIAVI</name>
<dbReference type="InterPro" id="IPR050549">
    <property type="entry name" value="MFS_Trehalose_Transporter"/>
</dbReference>
<dbReference type="PROSITE" id="PS00216">
    <property type="entry name" value="SUGAR_TRANSPORT_1"/>
    <property type="match status" value="1"/>
</dbReference>
<keyword evidence="5 8" id="KW-0812">Transmembrane</keyword>
<dbReference type="FunFam" id="1.20.1250.20:FF:000218">
    <property type="entry name" value="facilitated trehalose transporter Tret1"/>
    <property type="match status" value="1"/>
</dbReference>
<feature type="transmembrane region" description="Helical" evidence="8">
    <location>
        <begin position="148"/>
        <end position="169"/>
    </location>
</feature>
<dbReference type="Pfam" id="PF00083">
    <property type="entry name" value="Sugar_tr"/>
    <property type="match status" value="1"/>
</dbReference>
<dbReference type="SUPFAM" id="SSF103473">
    <property type="entry name" value="MFS general substrate transporter"/>
    <property type="match status" value="1"/>
</dbReference>
<dbReference type="OrthoDB" id="6133115at2759"/>
<organism evidence="10">
    <name type="scientific">Diabrotica virgifera virgifera</name>
    <name type="common">western corn rootworm</name>
    <dbReference type="NCBI Taxonomy" id="50390"/>
    <lineage>
        <taxon>Eukaryota</taxon>
        <taxon>Metazoa</taxon>
        <taxon>Ecdysozoa</taxon>
        <taxon>Arthropoda</taxon>
        <taxon>Hexapoda</taxon>
        <taxon>Insecta</taxon>
        <taxon>Pterygota</taxon>
        <taxon>Neoptera</taxon>
        <taxon>Endopterygota</taxon>
        <taxon>Coleoptera</taxon>
        <taxon>Polyphaga</taxon>
        <taxon>Cucujiformia</taxon>
        <taxon>Chrysomeloidea</taxon>
        <taxon>Chrysomelidae</taxon>
        <taxon>Galerucinae</taxon>
        <taxon>Diabroticina</taxon>
        <taxon>Diabroticites</taxon>
        <taxon>Diabrotica</taxon>
    </lineage>
</organism>
<feature type="transmembrane region" description="Helical" evidence="8">
    <location>
        <begin position="422"/>
        <end position="444"/>
    </location>
</feature>
<dbReference type="PANTHER" id="PTHR48021">
    <property type="match status" value="1"/>
</dbReference>
<feature type="transmembrane region" description="Helical" evidence="8">
    <location>
        <begin position="61"/>
        <end position="79"/>
    </location>
</feature>
<protein>
    <submittedName>
        <fullName evidence="10">Facilitated trehalose transporter Tret1-2 homolog isoform X2</fullName>
    </submittedName>
</protein>
<keyword evidence="7 8" id="KW-0472">Membrane</keyword>
<evidence type="ECO:0000313" key="10">
    <source>
        <dbReference type="RefSeq" id="XP_028135393.1"/>
    </source>
</evidence>